<dbReference type="InterPro" id="IPR011013">
    <property type="entry name" value="Gal_mutarotase_sf_dom"/>
</dbReference>
<name>A0A0J8GB67_9LIST</name>
<organism evidence="12 13">
    <name type="scientific">Listeria fleischmannii 1991</name>
    <dbReference type="NCBI Taxonomy" id="1430899"/>
    <lineage>
        <taxon>Bacteria</taxon>
        <taxon>Bacillati</taxon>
        <taxon>Bacillota</taxon>
        <taxon>Bacilli</taxon>
        <taxon>Bacillales</taxon>
        <taxon>Listeriaceae</taxon>
        <taxon>Listeria</taxon>
    </lineage>
</organism>
<dbReference type="EMBL" id="AZHO01000013">
    <property type="protein sequence ID" value="KMT59885.1"/>
    <property type="molecule type" value="Genomic_DNA"/>
</dbReference>
<dbReference type="GO" id="GO:0004034">
    <property type="term" value="F:aldose 1-epimerase activity"/>
    <property type="evidence" value="ECO:0007669"/>
    <property type="project" value="UniProtKB-EC"/>
</dbReference>
<dbReference type="UniPathway" id="UPA00242"/>
<evidence type="ECO:0000256" key="8">
    <source>
        <dbReference type="PIRNR" id="PIRNR005096"/>
    </source>
</evidence>
<dbReference type="Proteomes" id="UP000052258">
    <property type="component" value="Unassembled WGS sequence"/>
</dbReference>
<comment type="pathway">
    <text evidence="2 8">Carbohydrate metabolism; hexose metabolism.</text>
</comment>
<dbReference type="GO" id="GO:0030246">
    <property type="term" value="F:carbohydrate binding"/>
    <property type="evidence" value="ECO:0007669"/>
    <property type="project" value="InterPro"/>
</dbReference>
<dbReference type="InterPro" id="IPR014718">
    <property type="entry name" value="GH-type_carb-bd"/>
</dbReference>
<dbReference type="OrthoDB" id="9779408at2"/>
<dbReference type="InterPro" id="IPR047215">
    <property type="entry name" value="Galactose_mutarotase-like"/>
</dbReference>
<dbReference type="NCBIfam" id="NF008277">
    <property type="entry name" value="PRK11055.1"/>
    <property type="match status" value="1"/>
</dbReference>
<feature type="active site" description="Proton donor" evidence="9">
    <location>
        <position position="172"/>
    </location>
</feature>
<dbReference type="InterPro" id="IPR018052">
    <property type="entry name" value="Ald1_epimerase_CS"/>
</dbReference>
<evidence type="ECO:0000256" key="9">
    <source>
        <dbReference type="PIRSR" id="PIRSR005096-1"/>
    </source>
</evidence>
<dbReference type="PIRSF" id="PIRSF005096">
    <property type="entry name" value="GALM"/>
    <property type="match status" value="1"/>
</dbReference>
<dbReference type="InterPro" id="IPR015443">
    <property type="entry name" value="Aldose_1-epimerase"/>
</dbReference>
<feature type="active site" description="Proton acceptor" evidence="9">
    <location>
        <position position="307"/>
    </location>
</feature>
<dbReference type="GO" id="GO:0005737">
    <property type="term" value="C:cytoplasm"/>
    <property type="evidence" value="ECO:0007669"/>
    <property type="project" value="TreeGrafter"/>
</dbReference>
<keyword evidence="6 8" id="KW-0413">Isomerase</keyword>
<evidence type="ECO:0000256" key="7">
    <source>
        <dbReference type="ARBA" id="ARBA00023277"/>
    </source>
</evidence>
<dbReference type="PANTHER" id="PTHR10091:SF0">
    <property type="entry name" value="GALACTOSE MUTAROTASE"/>
    <property type="match status" value="1"/>
</dbReference>
<feature type="binding site" evidence="10">
    <location>
        <position position="245"/>
    </location>
    <ligand>
        <name>beta-D-galactose</name>
        <dbReference type="ChEBI" id="CHEBI:27667"/>
    </ligand>
</feature>
<keyword evidence="13" id="KW-1185">Reference proteome</keyword>
<keyword evidence="7 8" id="KW-0119">Carbohydrate metabolism</keyword>
<feature type="binding site" evidence="11">
    <location>
        <begin position="172"/>
        <end position="174"/>
    </location>
    <ligand>
        <name>beta-D-galactose</name>
        <dbReference type="ChEBI" id="CHEBI:27667"/>
    </ligand>
</feature>
<evidence type="ECO:0000256" key="1">
    <source>
        <dbReference type="ARBA" id="ARBA00001614"/>
    </source>
</evidence>
<dbReference type="PROSITE" id="PS00545">
    <property type="entry name" value="ALDOSE_1_EPIMERASE"/>
    <property type="match status" value="1"/>
</dbReference>
<evidence type="ECO:0000313" key="12">
    <source>
        <dbReference type="EMBL" id="KMT59885.1"/>
    </source>
</evidence>
<gene>
    <name evidence="12" type="ORF">X560_1598</name>
</gene>
<reference evidence="12 13" key="1">
    <citation type="journal article" date="2015" name="Genome Biol. Evol.">
        <title>Comparative Genomics of Listeria Sensu Lato: Genus-Wide Differences in Evolutionary Dynamics and the Progressive Gain of Complex, Potentially Pathogenicity-Related Traits through Lateral Gene Transfer.</title>
        <authorList>
            <person name="Chiara M."/>
            <person name="Caruso M."/>
            <person name="D'Erchia A.M."/>
            <person name="Manzari C."/>
            <person name="Fraccalvieri R."/>
            <person name="Goffredo E."/>
            <person name="Latorre L."/>
            <person name="Miccolupo A."/>
            <person name="Padalino I."/>
            <person name="Santagada G."/>
            <person name="Chiocco D."/>
            <person name="Pesole G."/>
            <person name="Horner D.S."/>
            <person name="Parisi A."/>
        </authorList>
    </citation>
    <scope>NUCLEOTIDE SEQUENCE [LARGE SCALE GENOMIC DNA]</scope>
    <source>
        <strain evidence="12 13">1991</strain>
    </source>
</reference>
<dbReference type="Gene3D" id="2.70.98.10">
    <property type="match status" value="1"/>
</dbReference>
<dbReference type="GO" id="GO:0033499">
    <property type="term" value="P:galactose catabolic process via UDP-galactose, Leloir pathway"/>
    <property type="evidence" value="ECO:0007669"/>
    <property type="project" value="TreeGrafter"/>
</dbReference>
<dbReference type="InterPro" id="IPR008183">
    <property type="entry name" value="Aldose_1/G6P_1-epimerase"/>
</dbReference>
<dbReference type="EC" id="5.1.3.3" evidence="4 8"/>
<evidence type="ECO:0000256" key="4">
    <source>
        <dbReference type="ARBA" id="ARBA00013185"/>
    </source>
</evidence>
<dbReference type="SUPFAM" id="SSF74650">
    <property type="entry name" value="Galactose mutarotase-like"/>
    <property type="match status" value="1"/>
</dbReference>
<comment type="similarity">
    <text evidence="3 8">Belongs to the aldose epimerase family.</text>
</comment>
<dbReference type="PATRIC" id="fig|1430899.3.peg.1359"/>
<evidence type="ECO:0000256" key="10">
    <source>
        <dbReference type="PIRSR" id="PIRSR005096-2"/>
    </source>
</evidence>
<accession>A0A0J8GB67</accession>
<dbReference type="PANTHER" id="PTHR10091">
    <property type="entry name" value="ALDOSE-1-EPIMERASE"/>
    <property type="match status" value="1"/>
</dbReference>
<dbReference type="Pfam" id="PF01263">
    <property type="entry name" value="Aldose_epim"/>
    <property type="match status" value="1"/>
</dbReference>
<protein>
    <recommendedName>
        <fullName evidence="5 8">Aldose 1-epimerase</fullName>
        <ecNumber evidence="4 8">5.1.3.3</ecNumber>
    </recommendedName>
</protein>
<evidence type="ECO:0000256" key="2">
    <source>
        <dbReference type="ARBA" id="ARBA00005028"/>
    </source>
</evidence>
<proteinExistence type="inferred from homology"/>
<evidence type="ECO:0000256" key="11">
    <source>
        <dbReference type="PIRSR" id="PIRSR005096-3"/>
    </source>
</evidence>
<dbReference type="CDD" id="cd09019">
    <property type="entry name" value="galactose_mutarotase_like"/>
    <property type="match status" value="1"/>
</dbReference>
<dbReference type="AlphaFoldDB" id="A0A0J8GB67"/>
<evidence type="ECO:0000256" key="3">
    <source>
        <dbReference type="ARBA" id="ARBA00006206"/>
    </source>
</evidence>
<evidence type="ECO:0000256" key="5">
    <source>
        <dbReference type="ARBA" id="ARBA00014165"/>
    </source>
</evidence>
<comment type="catalytic activity">
    <reaction evidence="1 8">
        <text>alpha-D-glucose = beta-D-glucose</text>
        <dbReference type="Rhea" id="RHEA:10264"/>
        <dbReference type="ChEBI" id="CHEBI:15903"/>
        <dbReference type="ChEBI" id="CHEBI:17925"/>
        <dbReference type="EC" id="5.1.3.3"/>
    </reaction>
</comment>
<evidence type="ECO:0000256" key="6">
    <source>
        <dbReference type="ARBA" id="ARBA00023235"/>
    </source>
</evidence>
<dbReference type="GO" id="GO:0006006">
    <property type="term" value="P:glucose metabolic process"/>
    <property type="evidence" value="ECO:0007669"/>
    <property type="project" value="TreeGrafter"/>
</dbReference>
<dbReference type="RefSeq" id="WP_059140017.1">
    <property type="nucleotide sequence ID" value="NZ_KQ130614.1"/>
</dbReference>
<comment type="caution">
    <text evidence="12">The sequence shown here is derived from an EMBL/GenBank/DDBJ whole genome shotgun (WGS) entry which is preliminary data.</text>
</comment>
<sequence length="346" mass="38948">MKRLFGELNGVPIYEYTLKNKRGTEFSALNYGAIVTRIVTENQFGEFQNICLGFHSLDDYLAYSPYFGAFVGRVAGRIRNGSFWLDGKHYDLVKNAGVHQLHGGRPNFSKTVFEVEETANSLIFSYKSPAFQNGYPGEVDVVMRYTLTEEDAWVIEYEADTDQPTLFNPTNHTYFNLSGDVKKSILKNELFVRSHAYACIDEELIPTGELREVFGTAFDFNEAKQIQSAILKGDPQMDLASGGLDHGFVLEHVRNQPDAILVDRDSGRGIKMETDAPAVVIYTGNTLTGDYTVFGDKIRPFSGITFETQSLPDAIHHPHFGDIVLRPGTPFYSKTIFRFFVNKARN</sequence>
<evidence type="ECO:0000313" key="13">
    <source>
        <dbReference type="Proteomes" id="UP000052258"/>
    </source>
</evidence>